<dbReference type="eggNOG" id="COG0726">
    <property type="taxonomic scope" value="Bacteria"/>
</dbReference>
<dbReference type="PANTHER" id="PTHR10587">
    <property type="entry name" value="GLYCOSYL TRANSFERASE-RELATED"/>
    <property type="match status" value="1"/>
</dbReference>
<dbReference type="GO" id="GO:0046872">
    <property type="term" value="F:metal ion binding"/>
    <property type="evidence" value="ECO:0007669"/>
    <property type="project" value="UniProtKB-KW"/>
</dbReference>
<dbReference type="SUPFAM" id="SSF54106">
    <property type="entry name" value="LysM domain"/>
    <property type="match status" value="1"/>
</dbReference>
<dbReference type="GO" id="GO:0045493">
    <property type="term" value="P:xylan catabolic process"/>
    <property type="evidence" value="ECO:0007669"/>
    <property type="project" value="UniProtKB-KW"/>
</dbReference>
<name>L0K920_HALHC</name>
<dbReference type="Pfam" id="PF01476">
    <property type="entry name" value="LysM"/>
    <property type="match status" value="1"/>
</dbReference>
<dbReference type="Pfam" id="PF01522">
    <property type="entry name" value="Polysacc_deac_1"/>
    <property type="match status" value="1"/>
</dbReference>
<dbReference type="InterPro" id="IPR050248">
    <property type="entry name" value="Polysacc_deacetylase_ArnD"/>
</dbReference>
<feature type="domain" description="NodB homology" evidence="3">
    <location>
        <begin position="91"/>
        <end position="274"/>
    </location>
</feature>
<dbReference type="GO" id="GO:0016020">
    <property type="term" value="C:membrane"/>
    <property type="evidence" value="ECO:0007669"/>
    <property type="project" value="TreeGrafter"/>
</dbReference>
<sequence length="286" mass="32322">MLSTKTNLFLIFILLILFSTAGTSYAYTVKDGDTLFQISKRFNTTISKLVTLNNISHPNLIYPNQFLKVPEQKTASFKSNKKVFRRGPTVKKIALTFDDGPDKKYTPQILDVLDEYNAKATFFLLGKLAKKNPKIVQKIKADGHAIGNHSWSHANLTKLNKSELNSEINNTTKTISEIINYETNLLRPPYGAISNDLLNKLEQTDYKIIHWSIDSLDWKAKSKEEIINRVLPKIHDGANILFHSAGGPSQDLTPTIKALPIIIKTLRQKGYKLVTINKLYSLSAYK</sequence>
<dbReference type="InterPro" id="IPR018392">
    <property type="entry name" value="LysM"/>
</dbReference>
<protein>
    <submittedName>
        <fullName evidence="5">Putative xylanase/chitin deacetylase</fullName>
    </submittedName>
</protein>
<dbReference type="eggNOG" id="COG1388">
    <property type="taxonomic scope" value="Bacteria"/>
</dbReference>
<dbReference type="GO" id="GO:0016798">
    <property type="term" value="F:hydrolase activity, acting on glycosyl bonds"/>
    <property type="evidence" value="ECO:0007669"/>
    <property type="project" value="UniProtKB-KW"/>
</dbReference>
<organism evidence="5 6">
    <name type="scientific">Halobacteroides halobius (strain ATCC 35273 / DSM 5150 / MD-1)</name>
    <dbReference type="NCBI Taxonomy" id="748449"/>
    <lineage>
        <taxon>Bacteria</taxon>
        <taxon>Bacillati</taxon>
        <taxon>Bacillota</taxon>
        <taxon>Clostridia</taxon>
        <taxon>Halanaerobiales</taxon>
        <taxon>Halobacteroidaceae</taxon>
        <taxon>Halobacteroides</taxon>
    </lineage>
</organism>
<keyword evidence="5" id="KW-0326">Glycosidase</keyword>
<keyword evidence="5" id="KW-0624">Polysaccharide degradation</keyword>
<dbReference type="Gene3D" id="3.10.350.10">
    <property type="entry name" value="LysM domain"/>
    <property type="match status" value="1"/>
</dbReference>
<dbReference type="InterPro" id="IPR036779">
    <property type="entry name" value="LysM_dom_sf"/>
</dbReference>
<dbReference type="PANTHER" id="PTHR10587:SF133">
    <property type="entry name" value="CHITIN DEACETYLASE 1-RELATED"/>
    <property type="match status" value="1"/>
</dbReference>
<evidence type="ECO:0000259" key="4">
    <source>
        <dbReference type="PROSITE" id="PS51782"/>
    </source>
</evidence>
<dbReference type="CDD" id="cd00118">
    <property type="entry name" value="LysM"/>
    <property type="match status" value="1"/>
</dbReference>
<keyword evidence="5" id="KW-0858">Xylan degradation</keyword>
<reference evidence="6" key="1">
    <citation type="submission" date="2012-02" db="EMBL/GenBank/DDBJ databases">
        <title>The complete genome of Halobacteroides halobius DSM 5150.</title>
        <authorList>
            <person name="Lucas S."/>
            <person name="Copeland A."/>
            <person name="Lapidus A."/>
            <person name="Glavina del Rio T."/>
            <person name="Dalin E."/>
            <person name="Tice H."/>
            <person name="Bruce D."/>
            <person name="Goodwin L."/>
            <person name="Pitluck S."/>
            <person name="Peters L."/>
            <person name="Mikhailova N."/>
            <person name="Gu W."/>
            <person name="Kyrpides N."/>
            <person name="Mavromatis K."/>
            <person name="Ivanova N."/>
            <person name="Brettin T."/>
            <person name="Detter J.C."/>
            <person name="Han C."/>
            <person name="Larimer F."/>
            <person name="Land M."/>
            <person name="Hauser L."/>
            <person name="Markowitz V."/>
            <person name="Cheng J.-F."/>
            <person name="Hugenholtz P."/>
            <person name="Woyke T."/>
            <person name="Wu D."/>
            <person name="Tindall B."/>
            <person name="Pomrenke H."/>
            <person name="Brambilla E."/>
            <person name="Klenk H.-P."/>
            <person name="Eisen J.A."/>
        </authorList>
    </citation>
    <scope>NUCLEOTIDE SEQUENCE [LARGE SCALE GENOMIC DNA]</scope>
    <source>
        <strain evidence="6">ATCC 35273 / DSM 5150 / MD-1</strain>
    </source>
</reference>
<evidence type="ECO:0000313" key="6">
    <source>
        <dbReference type="Proteomes" id="UP000010880"/>
    </source>
</evidence>
<dbReference type="RefSeq" id="WP_015326559.1">
    <property type="nucleotide sequence ID" value="NC_019978.1"/>
</dbReference>
<keyword evidence="5" id="KW-0119">Carbohydrate metabolism</keyword>
<evidence type="ECO:0000313" key="5">
    <source>
        <dbReference type="EMBL" id="AGB40834.1"/>
    </source>
</evidence>
<dbReference type="CDD" id="cd10917">
    <property type="entry name" value="CE4_NodB_like_6s_7s"/>
    <property type="match status" value="1"/>
</dbReference>
<dbReference type="Proteomes" id="UP000010880">
    <property type="component" value="Chromosome"/>
</dbReference>
<dbReference type="PROSITE" id="PS51677">
    <property type="entry name" value="NODB"/>
    <property type="match status" value="1"/>
</dbReference>
<keyword evidence="1" id="KW-0479">Metal-binding</keyword>
<feature type="domain" description="LysM" evidence="4">
    <location>
        <begin position="25"/>
        <end position="69"/>
    </location>
</feature>
<dbReference type="PROSITE" id="PS51782">
    <property type="entry name" value="LYSM"/>
    <property type="match status" value="1"/>
</dbReference>
<dbReference type="SMART" id="SM00257">
    <property type="entry name" value="LysM"/>
    <property type="match status" value="1"/>
</dbReference>
<evidence type="ECO:0000256" key="2">
    <source>
        <dbReference type="ARBA" id="ARBA00022801"/>
    </source>
</evidence>
<dbReference type="InterPro" id="IPR011330">
    <property type="entry name" value="Glyco_hydro/deAcase_b/a-brl"/>
</dbReference>
<gene>
    <name evidence="5" type="ordered locus">Halha_0868</name>
</gene>
<dbReference type="PATRIC" id="fig|748449.3.peg.827"/>
<evidence type="ECO:0000259" key="3">
    <source>
        <dbReference type="PROSITE" id="PS51677"/>
    </source>
</evidence>
<proteinExistence type="predicted"/>
<keyword evidence="6" id="KW-1185">Reference proteome</keyword>
<dbReference type="HOGENOM" id="CLU_021264_0_1_9"/>
<dbReference type="EMBL" id="CP003359">
    <property type="protein sequence ID" value="AGB40834.1"/>
    <property type="molecule type" value="Genomic_DNA"/>
</dbReference>
<evidence type="ECO:0000256" key="1">
    <source>
        <dbReference type="ARBA" id="ARBA00022723"/>
    </source>
</evidence>
<dbReference type="KEGG" id="hhl:Halha_0868"/>
<dbReference type="STRING" id="748449.Halha_0868"/>
<dbReference type="SUPFAM" id="SSF88713">
    <property type="entry name" value="Glycoside hydrolase/deacetylase"/>
    <property type="match status" value="1"/>
</dbReference>
<keyword evidence="2 5" id="KW-0378">Hydrolase</keyword>
<dbReference type="OrthoDB" id="9806342at2"/>
<dbReference type="GO" id="GO:0016810">
    <property type="term" value="F:hydrolase activity, acting on carbon-nitrogen (but not peptide) bonds"/>
    <property type="evidence" value="ECO:0007669"/>
    <property type="project" value="InterPro"/>
</dbReference>
<dbReference type="Gene3D" id="3.20.20.370">
    <property type="entry name" value="Glycoside hydrolase/deacetylase"/>
    <property type="match status" value="1"/>
</dbReference>
<dbReference type="InterPro" id="IPR002509">
    <property type="entry name" value="NODB_dom"/>
</dbReference>
<accession>L0K920</accession>
<dbReference type="AlphaFoldDB" id="L0K920"/>